<dbReference type="GeneID" id="91095526"/>
<dbReference type="PANTHER" id="PTHR12886:SF0">
    <property type="entry name" value="GPI MANNOSYLTRANSFERASE 1"/>
    <property type="match status" value="1"/>
</dbReference>
<dbReference type="InterPro" id="IPR007704">
    <property type="entry name" value="PIG-M"/>
</dbReference>
<feature type="transmembrane region" description="Helical" evidence="13">
    <location>
        <begin position="324"/>
        <end position="352"/>
    </location>
</feature>
<accession>A0AAX4JX07</accession>
<name>A0AAX4JX07_9TREE</name>
<feature type="transmembrane region" description="Helical" evidence="13">
    <location>
        <begin position="413"/>
        <end position="433"/>
    </location>
</feature>
<evidence type="ECO:0000256" key="7">
    <source>
        <dbReference type="ARBA" id="ARBA00022679"/>
    </source>
</evidence>
<dbReference type="GO" id="GO:0005789">
    <property type="term" value="C:endoplasmic reticulum membrane"/>
    <property type="evidence" value="ECO:0007669"/>
    <property type="project" value="UniProtKB-SubCell"/>
</dbReference>
<comment type="pathway">
    <text evidence="2 13">Glycolipid biosynthesis; glycosylphosphatidylinositol-anchor biosynthesis.</text>
</comment>
<dbReference type="GO" id="GO:1990529">
    <property type="term" value="C:glycosylphosphatidylinositol-mannosyltransferase I complex"/>
    <property type="evidence" value="ECO:0007669"/>
    <property type="project" value="TreeGrafter"/>
</dbReference>
<comment type="subcellular location">
    <subcellularLocation>
        <location evidence="1 13">Endoplasmic reticulum membrane</location>
        <topology evidence="1 13">Multi-pass membrane protein</topology>
    </subcellularLocation>
</comment>
<keyword evidence="9 13" id="KW-0256">Endoplasmic reticulum</keyword>
<keyword evidence="5 13" id="KW-0337">GPI-anchor biosynthesis</keyword>
<keyword evidence="8 13" id="KW-0812">Transmembrane</keyword>
<dbReference type="GO" id="GO:0006506">
    <property type="term" value="P:GPI anchor biosynthetic process"/>
    <property type="evidence" value="ECO:0007669"/>
    <property type="project" value="UniProtKB-KW"/>
</dbReference>
<dbReference type="RefSeq" id="XP_066076690.1">
    <property type="nucleotide sequence ID" value="XM_066220593.1"/>
</dbReference>
<keyword evidence="6 13" id="KW-0328">Glycosyltransferase</keyword>
<dbReference type="GO" id="GO:0004376">
    <property type="term" value="F:GPI mannosyltransferase activity"/>
    <property type="evidence" value="ECO:0007669"/>
    <property type="project" value="InterPro"/>
</dbReference>
<organism evidence="14 15">
    <name type="scientific">Kwoniella dendrophila CBS 6074</name>
    <dbReference type="NCBI Taxonomy" id="1295534"/>
    <lineage>
        <taxon>Eukaryota</taxon>
        <taxon>Fungi</taxon>
        <taxon>Dikarya</taxon>
        <taxon>Basidiomycota</taxon>
        <taxon>Agaricomycotina</taxon>
        <taxon>Tremellomycetes</taxon>
        <taxon>Tremellales</taxon>
        <taxon>Cryptococcaceae</taxon>
        <taxon>Kwoniella</taxon>
    </lineage>
</organism>
<evidence type="ECO:0000256" key="2">
    <source>
        <dbReference type="ARBA" id="ARBA00004687"/>
    </source>
</evidence>
<evidence type="ECO:0000256" key="1">
    <source>
        <dbReference type="ARBA" id="ARBA00004477"/>
    </source>
</evidence>
<comment type="function">
    <text evidence="12 13">Mannosyltransferase involved in glycosylphosphatidylinositol-anchor biosynthesis. Transfers the first alpha-1,4-mannose to GlcN-acyl-PI during GPI precursor assembly. Required for cell wall integrity.</text>
</comment>
<feature type="transmembrane region" description="Helical" evidence="13">
    <location>
        <begin position="236"/>
        <end position="258"/>
    </location>
</feature>
<sequence>MRSVKSSTTHQAGLSKYVKVKTWHVLALSAGTQIGLLIYAQHVDSHPERYGGLKYTDVDWRVISDGTRLIFNPNEGEGNIARGWLTQYSRLKIGDPYERSTYRYTPLLSLLISPCLINPLLGKLILVLVSLIISILLLDLSEQKNKLLIHGIWTIQPFVLNINTRGSPESIICLLSILILYNLKKNHFNLAAFCLGLSISYKIYPIIYVPAIWSFLSRSSTSKIESNDNSWFGKRIWKFGFVTALTLLLVNGLLWSIWGQPFIQHTFLYHLTRLDHRHNFSPYFHPIYLSLFPSDVTSSAVFIPRTIENILRHPLTSFLPQNTLVLLVGFILQPITGIEFTMFIQTAVFVIFNKVCTSQYFMWFLPFLPLIIPRLHFTRNKTIALISLWIVGQALWLSIGYQLEFLAKQVHIYLWLAGLTLFGISCWIIGELLDGFQFQSNTKDHSDLREKNRDSK</sequence>
<dbReference type="PANTHER" id="PTHR12886">
    <property type="entry name" value="PIG-M MANNOSYLTRANSFERASE"/>
    <property type="match status" value="1"/>
</dbReference>
<evidence type="ECO:0000256" key="6">
    <source>
        <dbReference type="ARBA" id="ARBA00022676"/>
    </source>
</evidence>
<evidence type="ECO:0000256" key="3">
    <source>
        <dbReference type="ARBA" id="ARBA00011071"/>
    </source>
</evidence>
<proteinExistence type="inferred from homology"/>
<evidence type="ECO:0000256" key="8">
    <source>
        <dbReference type="ARBA" id="ARBA00022692"/>
    </source>
</evidence>
<dbReference type="EC" id="2.4.1.-" evidence="13"/>
<protein>
    <recommendedName>
        <fullName evidence="4 13">GPI mannosyltransferase 1</fullName>
        <ecNumber evidence="13">2.4.1.-</ecNumber>
    </recommendedName>
    <alternativeName>
        <fullName evidence="13">GPI mannosyltransferase I</fullName>
    </alternativeName>
</protein>
<feature type="transmembrane region" description="Helical" evidence="13">
    <location>
        <begin position="382"/>
        <end position="401"/>
    </location>
</feature>
<keyword evidence="11 13" id="KW-0472">Membrane</keyword>
<evidence type="ECO:0000256" key="4">
    <source>
        <dbReference type="ARBA" id="ARBA00013797"/>
    </source>
</evidence>
<evidence type="ECO:0000256" key="11">
    <source>
        <dbReference type="ARBA" id="ARBA00023136"/>
    </source>
</evidence>
<comment type="similarity">
    <text evidence="3 13">Belongs to the PIGM family.</text>
</comment>
<evidence type="ECO:0000256" key="5">
    <source>
        <dbReference type="ARBA" id="ARBA00022502"/>
    </source>
</evidence>
<dbReference type="Proteomes" id="UP001355207">
    <property type="component" value="Chromosome 6"/>
</dbReference>
<feature type="transmembrane region" description="Helical" evidence="13">
    <location>
        <begin position="358"/>
        <end position="375"/>
    </location>
</feature>
<feature type="transmembrane region" description="Helical" evidence="13">
    <location>
        <begin position="107"/>
        <end position="138"/>
    </location>
</feature>
<dbReference type="AlphaFoldDB" id="A0AAX4JX07"/>
<evidence type="ECO:0000313" key="14">
    <source>
        <dbReference type="EMBL" id="WWC89927.1"/>
    </source>
</evidence>
<feature type="transmembrane region" description="Helical" evidence="13">
    <location>
        <begin position="283"/>
        <end position="303"/>
    </location>
</feature>
<evidence type="ECO:0000256" key="13">
    <source>
        <dbReference type="RuleBase" id="RU365064"/>
    </source>
</evidence>
<evidence type="ECO:0000313" key="15">
    <source>
        <dbReference type="Proteomes" id="UP001355207"/>
    </source>
</evidence>
<dbReference type="Pfam" id="PF05007">
    <property type="entry name" value="Mannosyl_trans"/>
    <property type="match status" value="1"/>
</dbReference>
<evidence type="ECO:0000256" key="10">
    <source>
        <dbReference type="ARBA" id="ARBA00022989"/>
    </source>
</evidence>
<evidence type="ECO:0000256" key="12">
    <source>
        <dbReference type="ARBA" id="ARBA00025399"/>
    </source>
</evidence>
<dbReference type="GO" id="GO:0051751">
    <property type="term" value="F:alpha-1,4-mannosyltransferase activity"/>
    <property type="evidence" value="ECO:0007669"/>
    <property type="project" value="InterPro"/>
</dbReference>
<dbReference type="EMBL" id="CP144103">
    <property type="protein sequence ID" value="WWC89927.1"/>
    <property type="molecule type" value="Genomic_DNA"/>
</dbReference>
<gene>
    <name evidence="14" type="ORF">L201_004856</name>
</gene>
<keyword evidence="10 13" id="KW-1133">Transmembrane helix</keyword>
<keyword evidence="7 13" id="KW-0808">Transferase</keyword>
<evidence type="ECO:0000256" key="9">
    <source>
        <dbReference type="ARBA" id="ARBA00022824"/>
    </source>
</evidence>
<feature type="transmembrane region" description="Helical" evidence="13">
    <location>
        <begin position="190"/>
        <end position="216"/>
    </location>
</feature>
<reference evidence="14 15" key="1">
    <citation type="submission" date="2024-01" db="EMBL/GenBank/DDBJ databases">
        <title>Comparative genomics of Cryptococcus and Kwoniella reveals pathogenesis evolution and contrasting modes of karyotype evolution via chromosome fusion or intercentromeric recombination.</title>
        <authorList>
            <person name="Coelho M.A."/>
            <person name="David-Palma M."/>
            <person name="Shea T."/>
            <person name="Bowers K."/>
            <person name="McGinley-Smith S."/>
            <person name="Mohammad A.W."/>
            <person name="Gnirke A."/>
            <person name="Yurkov A.M."/>
            <person name="Nowrousian M."/>
            <person name="Sun S."/>
            <person name="Cuomo C.A."/>
            <person name="Heitman J."/>
        </authorList>
    </citation>
    <scope>NUCLEOTIDE SEQUENCE [LARGE SCALE GENOMIC DNA]</scope>
    <source>
        <strain evidence="14 15">CBS 6074</strain>
    </source>
</reference>
<keyword evidence="15" id="KW-1185">Reference proteome</keyword>